<dbReference type="GO" id="GO:0007051">
    <property type="term" value="P:spindle organization"/>
    <property type="evidence" value="ECO:0007669"/>
    <property type="project" value="TreeGrafter"/>
</dbReference>
<evidence type="ECO:0000256" key="2">
    <source>
        <dbReference type="ARBA" id="ARBA00022490"/>
    </source>
</evidence>
<name>A0AAV8WSQ4_9CUCU</name>
<protein>
    <recommendedName>
        <fullName evidence="8">Spermatogenesis-associated protein 17</fullName>
    </recommendedName>
</protein>
<dbReference type="CDD" id="cd23767">
    <property type="entry name" value="IQCD"/>
    <property type="match status" value="1"/>
</dbReference>
<comment type="caution">
    <text evidence="6">The sequence shown here is derived from an EMBL/GenBank/DDBJ whole genome shotgun (WGS) entry which is preliminary data.</text>
</comment>
<dbReference type="GO" id="GO:0005737">
    <property type="term" value="C:cytoplasm"/>
    <property type="evidence" value="ECO:0007669"/>
    <property type="project" value="UniProtKB-SubCell"/>
</dbReference>
<dbReference type="Pfam" id="PF00612">
    <property type="entry name" value="IQ"/>
    <property type="match status" value="3"/>
</dbReference>
<dbReference type="Gene3D" id="1.20.5.190">
    <property type="match status" value="2"/>
</dbReference>
<dbReference type="InterPro" id="IPR027417">
    <property type="entry name" value="P-loop_NTPase"/>
</dbReference>
<dbReference type="GO" id="GO:0005516">
    <property type="term" value="F:calmodulin binding"/>
    <property type="evidence" value="ECO:0007669"/>
    <property type="project" value="UniProtKB-KW"/>
</dbReference>
<dbReference type="InterPro" id="IPR000048">
    <property type="entry name" value="IQ_motif_EF-hand-BS"/>
</dbReference>
<gene>
    <name evidence="6" type="ORF">NQ314_018035</name>
</gene>
<dbReference type="SMART" id="SM00015">
    <property type="entry name" value="IQ"/>
    <property type="match status" value="3"/>
</dbReference>
<feature type="coiled-coil region" evidence="5">
    <location>
        <begin position="113"/>
        <end position="154"/>
    </location>
</feature>
<keyword evidence="5" id="KW-0175">Coiled coil</keyword>
<dbReference type="EMBL" id="JANEYF010005081">
    <property type="protein sequence ID" value="KAJ8929280.1"/>
    <property type="molecule type" value="Genomic_DNA"/>
</dbReference>
<evidence type="ECO:0000256" key="4">
    <source>
        <dbReference type="ARBA" id="ARBA00022860"/>
    </source>
</evidence>
<accession>A0AAV8WSQ4</accession>
<dbReference type="PROSITE" id="PS50096">
    <property type="entry name" value="IQ"/>
    <property type="match status" value="3"/>
</dbReference>
<sequence length="251" mass="30467">MASVYYLFEDALHSEENIVDKYKDHQYTAKMEHFAAVKIQSHYRGYLVRKEMKKLNRLATLIQKCVRGWLLRYHLPDILHEYYDTMCINLYNRMASKIQALWKGYTVRKTCSIKDIRARRERILQANEEMANALKEQREKNNMLQQKLRSEKILQVLFDRHHLLRTHQKEGIFSKHDSESTRWTDFMKKMRKMYNTYNKEKGGYQYTFNDKYLRKQEDLQRLKDPTNEIRQIINIDKNIHNKPGIRKRSVA</sequence>
<evidence type="ECO:0000256" key="3">
    <source>
        <dbReference type="ARBA" id="ARBA00022737"/>
    </source>
</evidence>
<dbReference type="Proteomes" id="UP001162156">
    <property type="component" value="Unassembled WGS sequence"/>
</dbReference>
<keyword evidence="3" id="KW-0677">Repeat</keyword>
<keyword evidence="7" id="KW-1185">Reference proteome</keyword>
<dbReference type="GO" id="GO:0051295">
    <property type="term" value="P:establishment of meiotic spindle localization"/>
    <property type="evidence" value="ECO:0007669"/>
    <property type="project" value="TreeGrafter"/>
</dbReference>
<dbReference type="PANTHER" id="PTHR22706:SF1">
    <property type="entry name" value="ASSEMBLY FACTOR FOR SPINDLE MICROTUBULES"/>
    <property type="match status" value="1"/>
</dbReference>
<evidence type="ECO:0000256" key="5">
    <source>
        <dbReference type="SAM" id="Coils"/>
    </source>
</evidence>
<evidence type="ECO:0008006" key="8">
    <source>
        <dbReference type="Google" id="ProtNLM"/>
    </source>
</evidence>
<evidence type="ECO:0000256" key="1">
    <source>
        <dbReference type="ARBA" id="ARBA00004496"/>
    </source>
</evidence>
<dbReference type="PANTHER" id="PTHR22706">
    <property type="entry name" value="ASSEMBLY FACTOR FOR SPINDLE MICROTUBULES"/>
    <property type="match status" value="1"/>
</dbReference>
<comment type="subcellular location">
    <subcellularLocation>
        <location evidence="1">Cytoplasm</location>
    </subcellularLocation>
</comment>
<dbReference type="AlphaFoldDB" id="A0AAV8WSQ4"/>
<keyword evidence="2" id="KW-0963">Cytoplasm</keyword>
<reference evidence="6" key="1">
    <citation type="journal article" date="2023" name="Insect Mol. Biol.">
        <title>Genome sequencing provides insights into the evolution of gene families encoding plant cell wall-degrading enzymes in longhorned beetles.</title>
        <authorList>
            <person name="Shin N.R."/>
            <person name="Okamura Y."/>
            <person name="Kirsch R."/>
            <person name="Pauchet Y."/>
        </authorList>
    </citation>
    <scope>NUCLEOTIDE SEQUENCE</scope>
    <source>
        <strain evidence="6">RBIC_L_NR</strain>
    </source>
</reference>
<proteinExistence type="predicted"/>
<dbReference type="GO" id="GO:0000922">
    <property type="term" value="C:spindle pole"/>
    <property type="evidence" value="ECO:0007669"/>
    <property type="project" value="TreeGrafter"/>
</dbReference>
<evidence type="ECO:0000313" key="7">
    <source>
        <dbReference type="Proteomes" id="UP001162156"/>
    </source>
</evidence>
<dbReference type="InterPro" id="IPR051185">
    <property type="entry name" value="ASPM"/>
</dbReference>
<keyword evidence="4" id="KW-0112">Calmodulin-binding</keyword>
<dbReference type="FunFam" id="1.20.5.190:FF:000084">
    <property type="entry name" value="Abnormal spindle microtubule assembly"/>
    <property type="match status" value="1"/>
</dbReference>
<evidence type="ECO:0000313" key="6">
    <source>
        <dbReference type="EMBL" id="KAJ8929280.1"/>
    </source>
</evidence>
<dbReference type="GO" id="GO:0000278">
    <property type="term" value="P:mitotic cell cycle"/>
    <property type="evidence" value="ECO:0007669"/>
    <property type="project" value="TreeGrafter"/>
</dbReference>
<dbReference type="SUPFAM" id="SSF52540">
    <property type="entry name" value="P-loop containing nucleoside triphosphate hydrolases"/>
    <property type="match status" value="1"/>
</dbReference>
<organism evidence="6 7">
    <name type="scientific">Rhamnusium bicolor</name>
    <dbReference type="NCBI Taxonomy" id="1586634"/>
    <lineage>
        <taxon>Eukaryota</taxon>
        <taxon>Metazoa</taxon>
        <taxon>Ecdysozoa</taxon>
        <taxon>Arthropoda</taxon>
        <taxon>Hexapoda</taxon>
        <taxon>Insecta</taxon>
        <taxon>Pterygota</taxon>
        <taxon>Neoptera</taxon>
        <taxon>Endopterygota</taxon>
        <taxon>Coleoptera</taxon>
        <taxon>Polyphaga</taxon>
        <taxon>Cucujiformia</taxon>
        <taxon>Chrysomeloidea</taxon>
        <taxon>Cerambycidae</taxon>
        <taxon>Lepturinae</taxon>
        <taxon>Rhagiini</taxon>
        <taxon>Rhamnusium</taxon>
    </lineage>
</organism>